<comment type="caution">
    <text evidence="2">The sequence shown here is derived from an EMBL/GenBank/DDBJ whole genome shotgun (WGS) entry which is preliminary data.</text>
</comment>
<evidence type="ECO:0000313" key="2">
    <source>
        <dbReference type="EMBL" id="MEO3714435.1"/>
    </source>
</evidence>
<dbReference type="Proteomes" id="UP001462640">
    <property type="component" value="Unassembled WGS sequence"/>
</dbReference>
<evidence type="ECO:0000256" key="1">
    <source>
        <dbReference type="SAM" id="SignalP"/>
    </source>
</evidence>
<name>A0ABV0GHB0_9BURK</name>
<dbReference type="EMBL" id="JBDPZC010000008">
    <property type="protein sequence ID" value="MEO3714435.1"/>
    <property type="molecule type" value="Genomic_DNA"/>
</dbReference>
<accession>A0ABV0GHB0</accession>
<feature type="chain" id="PRO_5047418005" evidence="1">
    <location>
        <begin position="25"/>
        <end position="244"/>
    </location>
</feature>
<reference evidence="2 3" key="1">
    <citation type="submission" date="2024-05" db="EMBL/GenBank/DDBJ databases">
        <title>Roseateles sp. 2.12 16S ribosomal RNA gene Genome sequencing and assembly.</title>
        <authorList>
            <person name="Woo H."/>
        </authorList>
    </citation>
    <scope>NUCLEOTIDE SEQUENCE [LARGE SCALE GENOMIC DNA]</scope>
    <source>
        <strain evidence="2 3">2.12</strain>
    </source>
</reference>
<proteinExistence type="predicted"/>
<keyword evidence="1" id="KW-0732">Signal</keyword>
<protein>
    <submittedName>
        <fullName evidence="2">Transporter substrate-binding domain-containing protein</fullName>
    </submittedName>
</protein>
<sequence length="244" mass="26777">MPRASLFHLSLCCAALALSPAARAAAPLVMLVDHSEEMPSARIERGQVQEGISHDLAQLLGERLGREPRFLVLPRRRVAQALASGEADLLCDYLPAWLPGPFAWSRPFLPGAYWVVTRREREAPASLAALAGQRVGTVRGYAYPELQARMGAANWREDAPNADASLRMLALGRVDHAAVSQRFLQYQQRIGSFTVPLHAPLPVSSYQTQCALSPRSSVRLAALNQALGEIVSDGSLERMLQRYR</sequence>
<dbReference type="PANTHER" id="PTHR35936:SF6">
    <property type="entry name" value="AMINO ACID ABC TRANSPORTER SUBSTRATE-BINDING PAAT FAMILY PROTEIN"/>
    <property type="match status" value="1"/>
</dbReference>
<feature type="signal peptide" evidence="1">
    <location>
        <begin position="1"/>
        <end position="24"/>
    </location>
</feature>
<dbReference type="SUPFAM" id="SSF53850">
    <property type="entry name" value="Periplasmic binding protein-like II"/>
    <property type="match status" value="1"/>
</dbReference>
<dbReference type="PANTHER" id="PTHR35936">
    <property type="entry name" value="MEMBRANE-BOUND LYTIC MUREIN TRANSGLYCOSYLASE F"/>
    <property type="match status" value="1"/>
</dbReference>
<dbReference type="RefSeq" id="WP_347611533.1">
    <property type="nucleotide sequence ID" value="NZ_JBDPZC010000008.1"/>
</dbReference>
<evidence type="ECO:0000313" key="3">
    <source>
        <dbReference type="Proteomes" id="UP001462640"/>
    </source>
</evidence>
<organism evidence="2 3">
    <name type="scientific">Roseateles flavus</name>
    <dbReference type="NCBI Taxonomy" id="3149041"/>
    <lineage>
        <taxon>Bacteria</taxon>
        <taxon>Pseudomonadati</taxon>
        <taxon>Pseudomonadota</taxon>
        <taxon>Betaproteobacteria</taxon>
        <taxon>Burkholderiales</taxon>
        <taxon>Sphaerotilaceae</taxon>
        <taxon>Roseateles</taxon>
    </lineage>
</organism>
<keyword evidence="3" id="KW-1185">Reference proteome</keyword>
<gene>
    <name evidence="2" type="ORF">ABDJ40_16840</name>
</gene>
<dbReference type="Gene3D" id="3.40.190.10">
    <property type="entry name" value="Periplasmic binding protein-like II"/>
    <property type="match status" value="2"/>
</dbReference>